<reference evidence="1 2" key="1">
    <citation type="submission" date="2016-07" db="EMBL/GenBank/DDBJ databases">
        <title>Pervasive Adenine N6-methylation of Active Genes in Fungi.</title>
        <authorList>
            <consortium name="DOE Joint Genome Institute"/>
            <person name="Mondo S.J."/>
            <person name="Dannebaum R.O."/>
            <person name="Kuo R.C."/>
            <person name="Labutti K."/>
            <person name="Haridas S."/>
            <person name="Kuo A."/>
            <person name="Salamov A."/>
            <person name="Ahrendt S.R."/>
            <person name="Lipzen A."/>
            <person name="Sullivan W."/>
            <person name="Andreopoulos W.B."/>
            <person name="Clum A."/>
            <person name="Lindquist E."/>
            <person name="Daum C."/>
            <person name="Ramamoorthy G.K."/>
            <person name="Gryganskyi A."/>
            <person name="Culley D."/>
            <person name="Magnuson J.K."/>
            <person name="James T.Y."/>
            <person name="O'Malley M.A."/>
            <person name="Stajich J.E."/>
            <person name="Spatafora J.W."/>
            <person name="Visel A."/>
            <person name="Grigoriev I.V."/>
        </authorList>
    </citation>
    <scope>NUCLEOTIDE SEQUENCE [LARGE SCALE GENOMIC DNA]</scope>
    <source>
        <strain evidence="1 2">62-1032</strain>
    </source>
</reference>
<name>A0A1Y2FN07_9BASI</name>
<dbReference type="InParanoid" id="A0A1Y2FN07"/>
<sequence length="93" mass="10648">MSSRSSLQKRYRPRCRVESLTRPPFPSPSFFILTALNTTHPNSLPSTLLQYPSLIPGFPSCTLFPHFLVARSLRREVAQADLNVRHEELLELL</sequence>
<dbReference type="Proteomes" id="UP000193467">
    <property type="component" value="Unassembled WGS sequence"/>
</dbReference>
<accession>A0A1Y2FN07</accession>
<gene>
    <name evidence="1" type="ORF">BCR35DRAFT_54024</name>
</gene>
<dbReference type="AlphaFoldDB" id="A0A1Y2FN07"/>
<proteinExistence type="predicted"/>
<evidence type="ECO:0000313" key="2">
    <source>
        <dbReference type="Proteomes" id="UP000193467"/>
    </source>
</evidence>
<protein>
    <submittedName>
        <fullName evidence="1">Uncharacterized protein</fullName>
    </submittedName>
</protein>
<comment type="caution">
    <text evidence="1">The sequence shown here is derived from an EMBL/GenBank/DDBJ whole genome shotgun (WGS) entry which is preliminary data.</text>
</comment>
<dbReference type="EMBL" id="MCGR01000016">
    <property type="protein sequence ID" value="ORY85371.1"/>
    <property type="molecule type" value="Genomic_DNA"/>
</dbReference>
<evidence type="ECO:0000313" key="1">
    <source>
        <dbReference type="EMBL" id="ORY85371.1"/>
    </source>
</evidence>
<organism evidence="1 2">
    <name type="scientific">Leucosporidium creatinivorum</name>
    <dbReference type="NCBI Taxonomy" id="106004"/>
    <lineage>
        <taxon>Eukaryota</taxon>
        <taxon>Fungi</taxon>
        <taxon>Dikarya</taxon>
        <taxon>Basidiomycota</taxon>
        <taxon>Pucciniomycotina</taxon>
        <taxon>Microbotryomycetes</taxon>
        <taxon>Leucosporidiales</taxon>
        <taxon>Leucosporidium</taxon>
    </lineage>
</organism>
<keyword evidence="2" id="KW-1185">Reference proteome</keyword>